<gene>
    <name evidence="3" type="ORF">ARALYDRAFT_891294</name>
</gene>
<feature type="domain" description="Arabidopsis retrotransposon Orf1 C-terminal" evidence="2">
    <location>
        <begin position="18"/>
        <end position="95"/>
    </location>
</feature>
<evidence type="ECO:0000313" key="3">
    <source>
        <dbReference type="EMBL" id="EFH70190.1"/>
    </source>
</evidence>
<keyword evidence="4" id="KW-1185">Reference proteome</keyword>
<dbReference type="Pfam" id="PF03078">
    <property type="entry name" value="ATHILA"/>
    <property type="match status" value="1"/>
</dbReference>
<reference evidence="4" key="1">
    <citation type="journal article" date="2011" name="Nat. Genet.">
        <title>The Arabidopsis lyrata genome sequence and the basis of rapid genome size change.</title>
        <authorList>
            <person name="Hu T.T."/>
            <person name="Pattyn P."/>
            <person name="Bakker E.G."/>
            <person name="Cao J."/>
            <person name="Cheng J.-F."/>
            <person name="Clark R.M."/>
            <person name="Fahlgren N."/>
            <person name="Fawcett J.A."/>
            <person name="Grimwood J."/>
            <person name="Gundlach H."/>
            <person name="Haberer G."/>
            <person name="Hollister J.D."/>
            <person name="Ossowski S."/>
            <person name="Ottilar R.P."/>
            <person name="Salamov A.A."/>
            <person name="Schneeberger K."/>
            <person name="Spannagl M."/>
            <person name="Wang X."/>
            <person name="Yang L."/>
            <person name="Nasrallah M.E."/>
            <person name="Bergelson J."/>
            <person name="Carrington J.C."/>
            <person name="Gaut B.S."/>
            <person name="Schmutz J."/>
            <person name="Mayer K.F.X."/>
            <person name="Van de Peer Y."/>
            <person name="Grigoriev I.V."/>
            <person name="Nordborg M."/>
            <person name="Weigel D."/>
            <person name="Guo Y.-L."/>
        </authorList>
    </citation>
    <scope>NUCLEOTIDE SEQUENCE [LARGE SCALE GENOMIC DNA]</scope>
    <source>
        <strain evidence="4">cv. MN47</strain>
    </source>
</reference>
<dbReference type="Proteomes" id="UP000008694">
    <property type="component" value="Unassembled WGS sequence"/>
</dbReference>
<protein>
    <submittedName>
        <fullName evidence="3">Predicted protein</fullName>
    </submittedName>
</protein>
<name>D7KMT4_ARALL</name>
<dbReference type="EMBL" id="GL348713">
    <property type="protein sequence ID" value="EFH70190.1"/>
    <property type="molecule type" value="Genomic_DNA"/>
</dbReference>
<dbReference type="InterPro" id="IPR004312">
    <property type="entry name" value="ATHILA_Orf1_C"/>
</dbReference>
<accession>D7KMT4</accession>
<evidence type="ECO:0000259" key="2">
    <source>
        <dbReference type="Pfam" id="PF03078"/>
    </source>
</evidence>
<dbReference type="HOGENOM" id="CLU_1689108_0_0_1"/>
<evidence type="ECO:0000256" key="1">
    <source>
        <dbReference type="SAM" id="MobiDB-lite"/>
    </source>
</evidence>
<feature type="region of interest" description="Disordered" evidence="1">
    <location>
        <begin position="135"/>
        <end position="156"/>
    </location>
</feature>
<dbReference type="AlphaFoldDB" id="D7KMT4"/>
<sequence length="156" mass="17923">MVKIKHDAIYCTDDPAFLSFGGVITTILEAARVKLTDRAFTTEEHYMDIERLGMMKILQSACINPDRFGYWYHVPSHIIHTILLPCPTIPRLRDGATRWDPDGSEFLSLQTRERLPFTLAGLVKKKPFDSIAFRRATQASRSHETESSSREREVLR</sequence>
<organism evidence="4">
    <name type="scientific">Arabidopsis lyrata subsp. lyrata</name>
    <name type="common">Lyre-leaved rock-cress</name>
    <dbReference type="NCBI Taxonomy" id="81972"/>
    <lineage>
        <taxon>Eukaryota</taxon>
        <taxon>Viridiplantae</taxon>
        <taxon>Streptophyta</taxon>
        <taxon>Embryophyta</taxon>
        <taxon>Tracheophyta</taxon>
        <taxon>Spermatophyta</taxon>
        <taxon>Magnoliopsida</taxon>
        <taxon>eudicotyledons</taxon>
        <taxon>Gunneridae</taxon>
        <taxon>Pentapetalae</taxon>
        <taxon>rosids</taxon>
        <taxon>malvids</taxon>
        <taxon>Brassicales</taxon>
        <taxon>Brassicaceae</taxon>
        <taxon>Camelineae</taxon>
        <taxon>Arabidopsis</taxon>
    </lineage>
</organism>
<proteinExistence type="predicted"/>
<feature type="compositionally biased region" description="Basic and acidic residues" evidence="1">
    <location>
        <begin position="141"/>
        <end position="156"/>
    </location>
</feature>
<evidence type="ECO:0000313" key="4">
    <source>
        <dbReference type="Proteomes" id="UP000008694"/>
    </source>
</evidence>
<dbReference type="Gramene" id="scaffold_104088.1">
    <property type="protein sequence ID" value="scaffold_104088.1"/>
    <property type="gene ID" value="scaffold_104088.1"/>
</dbReference>